<evidence type="ECO:0000256" key="3">
    <source>
        <dbReference type="PROSITE-ProRule" id="PRU00169"/>
    </source>
</evidence>
<comment type="caution">
    <text evidence="8">The sequence shown here is derived from an EMBL/GenBank/DDBJ whole genome shotgun (WGS) entry which is preliminary data.</text>
</comment>
<dbReference type="Gene3D" id="3.30.450.20">
    <property type="entry name" value="PAS domain"/>
    <property type="match status" value="1"/>
</dbReference>
<dbReference type="InterPro" id="IPR000700">
    <property type="entry name" value="PAS-assoc_C"/>
</dbReference>
<dbReference type="FunFam" id="3.30.70.270:FF:000001">
    <property type="entry name" value="Diguanylate cyclase domain protein"/>
    <property type="match status" value="1"/>
</dbReference>
<dbReference type="PANTHER" id="PTHR45138">
    <property type="entry name" value="REGULATORY COMPONENTS OF SENSORY TRANSDUCTION SYSTEM"/>
    <property type="match status" value="1"/>
</dbReference>
<dbReference type="AlphaFoldDB" id="A0A2U2I6R8"/>
<name>A0A2U2I6R8_9BURK</name>
<reference evidence="8 9" key="1">
    <citation type="submission" date="2018-04" db="EMBL/GenBank/DDBJ databases">
        <title>Massilia violaceinigra sp. nov., a novel purple-pigmented bacterium isolated from Tianshan glacier, Xinjiang, China.</title>
        <authorList>
            <person name="Wang H."/>
        </authorList>
    </citation>
    <scope>NUCLEOTIDE SEQUENCE [LARGE SCALE GENOMIC DNA]</scope>
    <source>
        <strain evidence="8 9">B448-2</strain>
    </source>
</reference>
<feature type="modified residue" description="4-aspartylphosphate" evidence="3">
    <location>
        <position position="51"/>
    </location>
</feature>
<dbReference type="InterPro" id="IPR035965">
    <property type="entry name" value="PAS-like_dom_sf"/>
</dbReference>
<dbReference type="Pfam" id="PF00072">
    <property type="entry name" value="Response_reg"/>
    <property type="match status" value="1"/>
</dbReference>
<dbReference type="InterPro" id="IPR000014">
    <property type="entry name" value="PAS"/>
</dbReference>
<dbReference type="Gene3D" id="3.30.70.270">
    <property type="match status" value="1"/>
</dbReference>
<feature type="domain" description="Response regulatory" evidence="4">
    <location>
        <begin position="3"/>
        <end position="118"/>
    </location>
</feature>
<dbReference type="GO" id="GO:0000160">
    <property type="term" value="P:phosphorelay signal transduction system"/>
    <property type="evidence" value="ECO:0007669"/>
    <property type="project" value="InterPro"/>
</dbReference>
<keyword evidence="3" id="KW-0597">Phosphoprotein</keyword>
<dbReference type="SUPFAM" id="SSF55073">
    <property type="entry name" value="Nucleotide cyclase"/>
    <property type="match status" value="1"/>
</dbReference>
<dbReference type="PANTHER" id="PTHR45138:SF9">
    <property type="entry name" value="DIGUANYLATE CYCLASE DGCM-RELATED"/>
    <property type="match status" value="1"/>
</dbReference>
<dbReference type="GO" id="GO:0052621">
    <property type="term" value="F:diguanylate cyclase activity"/>
    <property type="evidence" value="ECO:0007669"/>
    <property type="project" value="UniProtKB-EC"/>
</dbReference>
<dbReference type="EC" id="2.7.7.65" evidence="1"/>
<dbReference type="SMART" id="SM00448">
    <property type="entry name" value="REC"/>
    <property type="match status" value="1"/>
</dbReference>
<keyword evidence="9" id="KW-1185">Reference proteome</keyword>
<dbReference type="SUPFAM" id="SSF55785">
    <property type="entry name" value="PYP-like sensor domain (PAS domain)"/>
    <property type="match status" value="1"/>
</dbReference>
<evidence type="ECO:0000259" key="6">
    <source>
        <dbReference type="PROSITE" id="PS50113"/>
    </source>
</evidence>
<dbReference type="Pfam" id="PF08448">
    <property type="entry name" value="PAS_4"/>
    <property type="match status" value="1"/>
</dbReference>
<dbReference type="InterPro" id="IPR029787">
    <property type="entry name" value="Nucleotide_cyclase"/>
</dbReference>
<dbReference type="SMART" id="SM00267">
    <property type="entry name" value="GGDEF"/>
    <property type="match status" value="1"/>
</dbReference>
<dbReference type="PROSITE" id="PS50113">
    <property type="entry name" value="PAC"/>
    <property type="match status" value="1"/>
</dbReference>
<dbReference type="PROSITE" id="PS50112">
    <property type="entry name" value="PAS"/>
    <property type="match status" value="1"/>
</dbReference>
<dbReference type="GO" id="GO:0043709">
    <property type="term" value="P:cell adhesion involved in single-species biofilm formation"/>
    <property type="evidence" value="ECO:0007669"/>
    <property type="project" value="TreeGrafter"/>
</dbReference>
<gene>
    <name evidence="8" type="ORF">C7C56_002510</name>
</gene>
<dbReference type="InterPro" id="IPR000160">
    <property type="entry name" value="GGDEF_dom"/>
</dbReference>
<protein>
    <recommendedName>
        <fullName evidence="1">diguanylate cyclase</fullName>
        <ecNumber evidence="1">2.7.7.65</ecNumber>
    </recommendedName>
</protein>
<dbReference type="InterPro" id="IPR001610">
    <property type="entry name" value="PAC"/>
</dbReference>
<evidence type="ECO:0000259" key="7">
    <source>
        <dbReference type="PROSITE" id="PS50887"/>
    </source>
</evidence>
<organism evidence="8 9">
    <name type="scientific">Massilia glaciei</name>
    <dbReference type="NCBI Taxonomy" id="1524097"/>
    <lineage>
        <taxon>Bacteria</taxon>
        <taxon>Pseudomonadati</taxon>
        <taxon>Pseudomonadota</taxon>
        <taxon>Betaproteobacteria</taxon>
        <taxon>Burkholderiales</taxon>
        <taxon>Oxalobacteraceae</taxon>
        <taxon>Telluria group</taxon>
        <taxon>Massilia</taxon>
    </lineage>
</organism>
<evidence type="ECO:0000313" key="8">
    <source>
        <dbReference type="EMBL" id="PWF55319.1"/>
    </source>
</evidence>
<evidence type="ECO:0000259" key="4">
    <source>
        <dbReference type="PROSITE" id="PS50110"/>
    </source>
</evidence>
<dbReference type="PROSITE" id="PS50887">
    <property type="entry name" value="GGDEF"/>
    <property type="match status" value="1"/>
</dbReference>
<feature type="domain" description="GGDEF" evidence="7">
    <location>
        <begin position="288"/>
        <end position="421"/>
    </location>
</feature>
<dbReference type="Proteomes" id="UP000241421">
    <property type="component" value="Unassembled WGS sequence"/>
</dbReference>
<accession>A0A2U2I6R8</accession>
<dbReference type="InterPro" id="IPR013656">
    <property type="entry name" value="PAS_4"/>
</dbReference>
<feature type="domain" description="PAS" evidence="5">
    <location>
        <begin position="133"/>
        <end position="178"/>
    </location>
</feature>
<evidence type="ECO:0000313" key="9">
    <source>
        <dbReference type="Proteomes" id="UP000241421"/>
    </source>
</evidence>
<dbReference type="GO" id="GO:0005886">
    <property type="term" value="C:plasma membrane"/>
    <property type="evidence" value="ECO:0007669"/>
    <property type="project" value="TreeGrafter"/>
</dbReference>
<sequence>MQLILIVDDAIENVRLLKNLLQDMARVVFAHDGLGALELAAHHRPDLILLDVMMPRLDGYQTCVQLKEDPATRDSPVIFITGADADSDEERGLAAGAIDYITKPFAPAIVRSRVKNHLALVAANAALRGANESLRKFKAAVDCSSAAVVIANAEARIEYVNAAYAADSGVAREQLLGQIPFLLTAQAQAGGGSVRDAVLGGDSWRGELSLAQPGGALRWHDVSCAPVYDEAGRVSHIVAVHADVTERRAMEEELRRLSVTDSLTGVANRRHLMALGEREIERRRRSTKPLSLLMLDIDHFKRVNDTYGHPAGDCVIRAVASRCAALLRSTDTVGRIGGEEFAIMLPMTPLAAAHELAERIRREIAAKVVPWEDTGIAFTVSIGLAQVNDNSSDFASLVGRADAALYAAKQGGRNRTVKASRPGDAQ</sequence>
<evidence type="ECO:0000256" key="1">
    <source>
        <dbReference type="ARBA" id="ARBA00012528"/>
    </source>
</evidence>
<dbReference type="NCBIfam" id="TIGR00229">
    <property type="entry name" value="sensory_box"/>
    <property type="match status" value="1"/>
</dbReference>
<feature type="domain" description="PAC" evidence="6">
    <location>
        <begin position="204"/>
        <end position="256"/>
    </location>
</feature>
<comment type="catalytic activity">
    <reaction evidence="2">
        <text>2 GTP = 3',3'-c-di-GMP + 2 diphosphate</text>
        <dbReference type="Rhea" id="RHEA:24898"/>
        <dbReference type="ChEBI" id="CHEBI:33019"/>
        <dbReference type="ChEBI" id="CHEBI:37565"/>
        <dbReference type="ChEBI" id="CHEBI:58805"/>
        <dbReference type="EC" id="2.7.7.65"/>
    </reaction>
</comment>
<dbReference type="OrthoDB" id="9813903at2"/>
<dbReference type="SUPFAM" id="SSF52172">
    <property type="entry name" value="CheY-like"/>
    <property type="match status" value="1"/>
</dbReference>
<evidence type="ECO:0000256" key="2">
    <source>
        <dbReference type="ARBA" id="ARBA00034247"/>
    </source>
</evidence>
<dbReference type="InterPro" id="IPR050469">
    <property type="entry name" value="Diguanylate_Cyclase"/>
</dbReference>
<dbReference type="CDD" id="cd01949">
    <property type="entry name" value="GGDEF"/>
    <property type="match status" value="1"/>
</dbReference>
<dbReference type="Gene3D" id="3.40.50.2300">
    <property type="match status" value="1"/>
</dbReference>
<dbReference type="PROSITE" id="PS50110">
    <property type="entry name" value="RESPONSE_REGULATORY"/>
    <property type="match status" value="1"/>
</dbReference>
<dbReference type="NCBIfam" id="TIGR00254">
    <property type="entry name" value="GGDEF"/>
    <property type="match status" value="1"/>
</dbReference>
<dbReference type="CDD" id="cd00130">
    <property type="entry name" value="PAS"/>
    <property type="match status" value="1"/>
</dbReference>
<dbReference type="InterPro" id="IPR001789">
    <property type="entry name" value="Sig_transdc_resp-reg_receiver"/>
</dbReference>
<dbReference type="GO" id="GO:1902201">
    <property type="term" value="P:negative regulation of bacterial-type flagellum-dependent cell motility"/>
    <property type="evidence" value="ECO:0007669"/>
    <property type="project" value="TreeGrafter"/>
</dbReference>
<dbReference type="EMBL" id="PXWF02000034">
    <property type="protein sequence ID" value="PWF55319.1"/>
    <property type="molecule type" value="Genomic_DNA"/>
</dbReference>
<evidence type="ECO:0000259" key="5">
    <source>
        <dbReference type="PROSITE" id="PS50112"/>
    </source>
</evidence>
<dbReference type="InterPro" id="IPR043128">
    <property type="entry name" value="Rev_trsase/Diguanyl_cyclase"/>
</dbReference>
<dbReference type="InterPro" id="IPR011006">
    <property type="entry name" value="CheY-like_superfamily"/>
</dbReference>
<dbReference type="RefSeq" id="WP_106755925.1">
    <property type="nucleotide sequence ID" value="NZ_PXWF02000034.1"/>
</dbReference>
<dbReference type="SMART" id="SM00086">
    <property type="entry name" value="PAC"/>
    <property type="match status" value="1"/>
</dbReference>
<dbReference type="Pfam" id="PF00990">
    <property type="entry name" value="GGDEF"/>
    <property type="match status" value="1"/>
</dbReference>
<proteinExistence type="predicted"/>